<evidence type="ECO:0000313" key="5">
    <source>
        <dbReference type="Proteomes" id="UP001530315"/>
    </source>
</evidence>
<dbReference type="FunFam" id="3.90.1200.10:FF:000018">
    <property type="entry name" value="Fructosamine-3-kinase, putative"/>
    <property type="match status" value="1"/>
</dbReference>
<dbReference type="PANTHER" id="PTHR12149">
    <property type="entry name" value="FRUCTOSAMINE 3 KINASE-RELATED PROTEIN"/>
    <property type="match status" value="1"/>
</dbReference>
<dbReference type="GO" id="GO:0102193">
    <property type="term" value="F:protein-ribulosamine 3-kinase activity"/>
    <property type="evidence" value="ECO:0007669"/>
    <property type="project" value="UniProtKB-EC"/>
</dbReference>
<accession>A0ABD3PFR5</accession>
<keyword evidence="5" id="KW-1185">Reference proteome</keyword>
<dbReference type="AlphaFoldDB" id="A0ABD3PFR5"/>
<sequence length="372" mass="41184">MADKGRGIIAAASASAAASPLDRELELWSSSSGYGSIVSSVPVGSSDWASFRRVVVSDPPPPPSVDDDGREGRRAMSSTTTTTTSFFVKYSSRPYEDMFRGEALGLSAMYHACRSGRRGDDYDYDDDDDAATLRIPKVYSHGDYSCGGGGSFLIMEYLNLAGRTDDYKLGRAVARMHLAPPTAEAGNPTMAFGFPADNTIGGTPQPNPWTKPNSGTKEWIEFFRDRRIGHQLNLARDSYCSELWTNDVAPRLHLLFEDLTGGEREIRPSLLHGDLWSGNIGSADGRPSIFDPAAYWGHHEAEWGMSWCAGFGPRFWEGYRSLIPQDEGFLDRKPLYDAYHQLNHYNLFGGGYIGSARRDFENLKRTLDSKQK</sequence>
<dbReference type="InterPro" id="IPR016477">
    <property type="entry name" value="Fructo-/Ketosamine-3-kinase"/>
</dbReference>
<dbReference type="Gene3D" id="3.90.1200.10">
    <property type="match status" value="1"/>
</dbReference>
<dbReference type="InterPro" id="IPR011009">
    <property type="entry name" value="Kinase-like_dom_sf"/>
</dbReference>
<dbReference type="Proteomes" id="UP001530315">
    <property type="component" value="Unassembled WGS sequence"/>
</dbReference>
<dbReference type="EC" id="2.7.1.172" evidence="1"/>
<gene>
    <name evidence="4" type="ORF">ACHAW5_003531</name>
</gene>
<comment type="catalytic activity">
    <reaction evidence="2">
        <text>N(6)-D-ribulosyl-L-lysyl-[protein] + ATP = N(6)-(3-O-phospho-D-ribulosyl)-L-lysyl-[protein] + ADP + H(+)</text>
        <dbReference type="Rhea" id="RHEA:48432"/>
        <dbReference type="Rhea" id="RHEA-COMP:12103"/>
        <dbReference type="Rhea" id="RHEA-COMP:12104"/>
        <dbReference type="ChEBI" id="CHEBI:15378"/>
        <dbReference type="ChEBI" id="CHEBI:30616"/>
        <dbReference type="ChEBI" id="CHEBI:90418"/>
        <dbReference type="ChEBI" id="CHEBI:90420"/>
        <dbReference type="ChEBI" id="CHEBI:456216"/>
        <dbReference type="EC" id="2.7.1.172"/>
    </reaction>
    <physiologicalReaction direction="left-to-right" evidence="2">
        <dbReference type="Rhea" id="RHEA:48433"/>
    </physiologicalReaction>
</comment>
<comment type="caution">
    <text evidence="4">The sequence shown here is derived from an EMBL/GenBank/DDBJ whole genome shotgun (WGS) entry which is preliminary data.</text>
</comment>
<organism evidence="4 5">
    <name type="scientific">Stephanodiscus triporus</name>
    <dbReference type="NCBI Taxonomy" id="2934178"/>
    <lineage>
        <taxon>Eukaryota</taxon>
        <taxon>Sar</taxon>
        <taxon>Stramenopiles</taxon>
        <taxon>Ochrophyta</taxon>
        <taxon>Bacillariophyta</taxon>
        <taxon>Coscinodiscophyceae</taxon>
        <taxon>Thalassiosirophycidae</taxon>
        <taxon>Stephanodiscales</taxon>
        <taxon>Stephanodiscaceae</taxon>
        <taxon>Stephanodiscus</taxon>
    </lineage>
</organism>
<feature type="region of interest" description="Disordered" evidence="3">
    <location>
        <begin position="53"/>
        <end position="80"/>
    </location>
</feature>
<evidence type="ECO:0000256" key="3">
    <source>
        <dbReference type="SAM" id="MobiDB-lite"/>
    </source>
</evidence>
<name>A0ABD3PFR5_9STRA</name>
<dbReference type="Pfam" id="PF03881">
    <property type="entry name" value="Fructosamin_kin"/>
    <property type="match status" value="1"/>
</dbReference>
<proteinExistence type="predicted"/>
<evidence type="ECO:0000313" key="4">
    <source>
        <dbReference type="EMBL" id="KAL3786464.1"/>
    </source>
</evidence>
<dbReference type="EMBL" id="JALLAZ020000826">
    <property type="protein sequence ID" value="KAL3786464.1"/>
    <property type="molecule type" value="Genomic_DNA"/>
</dbReference>
<reference evidence="4 5" key="1">
    <citation type="submission" date="2024-10" db="EMBL/GenBank/DDBJ databases">
        <title>Updated reference genomes for cyclostephanoid diatoms.</title>
        <authorList>
            <person name="Roberts W.R."/>
            <person name="Alverson A.J."/>
        </authorList>
    </citation>
    <scope>NUCLEOTIDE SEQUENCE [LARGE SCALE GENOMIC DNA]</scope>
    <source>
        <strain evidence="4 5">AJA276-08</strain>
    </source>
</reference>
<protein>
    <recommendedName>
        <fullName evidence="1">protein-ribulosamine 3-kinase</fullName>
        <ecNumber evidence="1">2.7.1.172</ecNumber>
    </recommendedName>
</protein>
<dbReference type="PANTHER" id="PTHR12149:SF8">
    <property type="entry name" value="PROTEIN-RIBULOSAMINE 3-KINASE"/>
    <property type="match status" value="1"/>
</dbReference>
<dbReference type="SUPFAM" id="SSF56112">
    <property type="entry name" value="Protein kinase-like (PK-like)"/>
    <property type="match status" value="1"/>
</dbReference>
<evidence type="ECO:0000256" key="2">
    <source>
        <dbReference type="ARBA" id="ARBA00048655"/>
    </source>
</evidence>
<evidence type="ECO:0000256" key="1">
    <source>
        <dbReference type="ARBA" id="ARBA00011961"/>
    </source>
</evidence>